<feature type="region of interest" description="Disordered" evidence="1">
    <location>
        <begin position="128"/>
        <end position="165"/>
    </location>
</feature>
<accession>A0A2N5C920</accession>
<evidence type="ECO:0000313" key="2">
    <source>
        <dbReference type="EMBL" id="PLP98706.1"/>
    </source>
</evidence>
<evidence type="ECO:0000313" key="3">
    <source>
        <dbReference type="Proteomes" id="UP000234341"/>
    </source>
</evidence>
<reference evidence="2 3" key="1">
    <citation type="submission" date="2017-12" db="EMBL/GenBank/DDBJ databases">
        <title>Genome sequence of the active heterotrophic nitrifier-denitrifier, Cupriavidus pauculus UM1.</title>
        <authorList>
            <person name="Putonti C."/>
            <person name="Castignetti D."/>
        </authorList>
    </citation>
    <scope>NUCLEOTIDE SEQUENCE [LARGE SCALE GENOMIC DNA]</scope>
    <source>
        <strain evidence="2 3">UM1</strain>
    </source>
</reference>
<proteinExistence type="predicted"/>
<dbReference type="OrthoDB" id="10010981at2"/>
<comment type="caution">
    <text evidence="2">The sequence shown here is derived from an EMBL/GenBank/DDBJ whole genome shotgun (WGS) entry which is preliminary data.</text>
</comment>
<dbReference type="EMBL" id="PJRP01000010">
    <property type="protein sequence ID" value="PLP98706.1"/>
    <property type="molecule type" value="Genomic_DNA"/>
</dbReference>
<protein>
    <submittedName>
        <fullName evidence="2">Uncharacterized protein</fullName>
    </submittedName>
</protein>
<sequence length="165" mass="18172">MIGPILPLIAANPEATMRRKVAANVEASASQTSEWLPPPHLPPAAATIWRETLAALAPGHFAAADEALFADYCHQVAMLRELRSVQARVRRRTTTQQAAARAIDTDVDRAMRGMLALCRALRLSPLGRRSETDTSLPPTNDNRQRHRLAPVHTFEREAGPNPYLP</sequence>
<evidence type="ECO:0000256" key="1">
    <source>
        <dbReference type="SAM" id="MobiDB-lite"/>
    </source>
</evidence>
<dbReference type="Proteomes" id="UP000234341">
    <property type="component" value="Unassembled WGS sequence"/>
</dbReference>
<name>A0A2N5C920_9BURK</name>
<gene>
    <name evidence="2" type="ORF">CYJ10_20615</name>
</gene>
<dbReference type="AlphaFoldDB" id="A0A2N5C920"/>
<dbReference type="RefSeq" id="WP_101683319.1">
    <property type="nucleotide sequence ID" value="NZ_PJRP01000010.1"/>
</dbReference>
<organism evidence="2 3">
    <name type="scientific">Cupriavidus pauculus</name>
    <dbReference type="NCBI Taxonomy" id="82633"/>
    <lineage>
        <taxon>Bacteria</taxon>
        <taxon>Pseudomonadati</taxon>
        <taxon>Pseudomonadota</taxon>
        <taxon>Betaproteobacteria</taxon>
        <taxon>Burkholderiales</taxon>
        <taxon>Burkholderiaceae</taxon>
        <taxon>Cupriavidus</taxon>
    </lineage>
</organism>